<proteinExistence type="predicted"/>
<reference evidence="5 6" key="1">
    <citation type="submission" date="2019-12" db="EMBL/GenBank/DDBJ databases">
        <title>Paraburkholderia acidiphila 7Q-K02 sp. nov and Paraburkholderia acidisoli DHF22 sp. nov., two strains isolated from forest soil.</title>
        <authorList>
            <person name="Gao Z."/>
            <person name="Qiu L."/>
        </authorList>
    </citation>
    <scope>NUCLEOTIDE SEQUENCE [LARGE SCALE GENOMIC DNA]</scope>
    <source>
        <strain evidence="5 6">7Q-K02</strain>
    </source>
</reference>
<evidence type="ECO:0000259" key="3">
    <source>
        <dbReference type="Pfam" id="PF08281"/>
    </source>
</evidence>
<dbReference type="PANTHER" id="PTHR47756">
    <property type="entry name" value="BLL6612 PROTEIN-RELATED"/>
    <property type="match status" value="1"/>
</dbReference>
<dbReference type="InterPro" id="IPR036388">
    <property type="entry name" value="WH-like_DNA-bd_sf"/>
</dbReference>
<organism evidence="5 6">
    <name type="scientific">Paraburkholderia acidiphila</name>
    <dbReference type="NCBI Taxonomy" id="2571747"/>
    <lineage>
        <taxon>Bacteria</taxon>
        <taxon>Pseudomonadati</taxon>
        <taxon>Pseudomonadota</taxon>
        <taxon>Betaproteobacteria</taxon>
        <taxon>Burkholderiales</taxon>
        <taxon>Burkholderiaceae</taxon>
        <taxon>Paraburkholderia</taxon>
    </lineage>
</organism>
<sequence length="499" mass="53815">MPLVRVARGSGHARGQGARGGRHLEASADGWRRRYVRAQLRRPRRPHLGTDVHVAGGDRKGRARFVSGPGDKGKAFAATHRAVEAVWRIESAKVIAHAARIVRDVGVAEEVAQDAFVAALESWPASGIPENPGAWLMTAAKHRALDRLRRAASHARAHEAMGADLEALEAHFAPDFVEALDAARDDEIGDDLLRLVFVACHPVLPKEGRAALTLRLLGGLTTAEIARAFLVPEATVAQRIVRAKRTLAAAKVPFEVPRLADLEPRLASVFEVIYLIFNEGYAATAGPDWTRPALCEEALRLGRMLAELVPREGEAHGLVALMELQASRLPARVDRAGRAVLLADQDRSRWDALLIRRGLAAIARGAACAGAPGPYALQAALAACHARAPSAAATDWAQIVSIYDALLQLDASPVVRLNRAVAVGMAHGPQVALDLVDALCEEPALRHYPWLPAARGDLLEKLARHAQARTEFERAAALTQNERDREVLLARAQACATRT</sequence>
<accession>A0A7Z2GD26</accession>
<dbReference type="InterPro" id="IPR013249">
    <property type="entry name" value="RNA_pol_sigma70_r4_t2"/>
</dbReference>
<dbReference type="InterPro" id="IPR014284">
    <property type="entry name" value="RNA_pol_sigma-70_dom"/>
</dbReference>
<name>A0A7Z2GD26_9BURK</name>
<dbReference type="GO" id="GO:0016987">
    <property type="term" value="F:sigma factor activity"/>
    <property type="evidence" value="ECO:0007669"/>
    <property type="project" value="InterPro"/>
</dbReference>
<dbReference type="InterPro" id="IPR013325">
    <property type="entry name" value="RNA_pol_sigma_r2"/>
</dbReference>
<evidence type="ECO:0000259" key="2">
    <source>
        <dbReference type="Pfam" id="PF04542"/>
    </source>
</evidence>
<dbReference type="Pfam" id="PF08281">
    <property type="entry name" value="Sigma70_r4_2"/>
    <property type="match status" value="1"/>
</dbReference>
<dbReference type="Gene3D" id="1.10.10.10">
    <property type="entry name" value="Winged helix-like DNA-binding domain superfamily/Winged helix DNA-binding domain"/>
    <property type="match status" value="1"/>
</dbReference>
<dbReference type="KEGG" id="pacp:FAZ97_31755"/>
<dbReference type="AlphaFoldDB" id="A0A7Z2GD26"/>
<dbReference type="InterPro" id="IPR013324">
    <property type="entry name" value="RNA_pol_sigma_r3/r4-like"/>
</dbReference>
<feature type="region of interest" description="Disordered" evidence="1">
    <location>
        <begin position="1"/>
        <end position="25"/>
    </location>
</feature>
<dbReference type="Proteomes" id="UP000434209">
    <property type="component" value="Chromosome 4"/>
</dbReference>
<evidence type="ECO:0000259" key="4">
    <source>
        <dbReference type="Pfam" id="PF20239"/>
    </source>
</evidence>
<dbReference type="GO" id="GO:0006352">
    <property type="term" value="P:DNA-templated transcription initiation"/>
    <property type="evidence" value="ECO:0007669"/>
    <property type="project" value="InterPro"/>
</dbReference>
<dbReference type="Gene3D" id="1.10.1740.10">
    <property type="match status" value="1"/>
</dbReference>
<dbReference type="InterPro" id="IPR046531">
    <property type="entry name" value="DUF6596"/>
</dbReference>
<feature type="domain" description="RNA polymerase sigma factor 70 region 4 type 2" evidence="3">
    <location>
        <begin position="198"/>
        <end position="247"/>
    </location>
</feature>
<dbReference type="Pfam" id="PF04542">
    <property type="entry name" value="Sigma70_r2"/>
    <property type="match status" value="1"/>
</dbReference>
<gene>
    <name evidence="5" type="ORF">FAZ97_31755</name>
</gene>
<dbReference type="GO" id="GO:0003677">
    <property type="term" value="F:DNA binding"/>
    <property type="evidence" value="ECO:0007669"/>
    <property type="project" value="InterPro"/>
</dbReference>
<dbReference type="Pfam" id="PF20239">
    <property type="entry name" value="DUF6596"/>
    <property type="match status" value="1"/>
</dbReference>
<evidence type="ECO:0000313" key="5">
    <source>
        <dbReference type="EMBL" id="QGZ59562.1"/>
    </source>
</evidence>
<feature type="domain" description="RNA polymerase sigma-70 region 2" evidence="2">
    <location>
        <begin position="93"/>
        <end position="152"/>
    </location>
</feature>
<dbReference type="InterPro" id="IPR007627">
    <property type="entry name" value="RNA_pol_sigma70_r2"/>
</dbReference>
<evidence type="ECO:0000313" key="6">
    <source>
        <dbReference type="Proteomes" id="UP000434209"/>
    </source>
</evidence>
<dbReference type="NCBIfam" id="TIGR02937">
    <property type="entry name" value="sigma70-ECF"/>
    <property type="match status" value="1"/>
</dbReference>
<protein>
    <submittedName>
        <fullName evidence="5">Sigma-70 family RNA polymerase sigma factor</fullName>
    </submittedName>
</protein>
<dbReference type="SUPFAM" id="SSF88659">
    <property type="entry name" value="Sigma3 and sigma4 domains of RNA polymerase sigma factors"/>
    <property type="match status" value="1"/>
</dbReference>
<dbReference type="SUPFAM" id="SSF88946">
    <property type="entry name" value="Sigma2 domain of RNA polymerase sigma factors"/>
    <property type="match status" value="1"/>
</dbReference>
<dbReference type="EMBL" id="CP046912">
    <property type="protein sequence ID" value="QGZ59562.1"/>
    <property type="molecule type" value="Genomic_DNA"/>
</dbReference>
<keyword evidence="6" id="KW-1185">Reference proteome</keyword>
<feature type="domain" description="DUF6596" evidence="4">
    <location>
        <begin position="265"/>
        <end position="364"/>
    </location>
</feature>
<dbReference type="OrthoDB" id="9780299at2"/>
<dbReference type="PANTHER" id="PTHR47756:SF1">
    <property type="entry name" value="BLL0085 PROTEIN"/>
    <property type="match status" value="1"/>
</dbReference>
<evidence type="ECO:0000256" key="1">
    <source>
        <dbReference type="SAM" id="MobiDB-lite"/>
    </source>
</evidence>